<keyword evidence="1" id="KW-0472">Membrane</keyword>
<dbReference type="Pfam" id="PF07589">
    <property type="entry name" value="PEP-CTERM"/>
    <property type="match status" value="1"/>
</dbReference>
<keyword evidence="2" id="KW-0732">Signal</keyword>
<protein>
    <submittedName>
        <fullName evidence="4">PEP-CTERM sorting domain-containing protein</fullName>
    </submittedName>
</protein>
<evidence type="ECO:0000256" key="1">
    <source>
        <dbReference type="SAM" id="Phobius"/>
    </source>
</evidence>
<dbReference type="RefSeq" id="WP_220165122.1">
    <property type="nucleotide sequence ID" value="NZ_CP080507.1"/>
</dbReference>
<dbReference type="EMBL" id="CP080507">
    <property type="protein sequence ID" value="QYM80232.1"/>
    <property type="molecule type" value="Genomic_DNA"/>
</dbReference>
<feature type="signal peptide" evidence="2">
    <location>
        <begin position="1"/>
        <end position="31"/>
    </location>
</feature>
<dbReference type="NCBIfam" id="TIGR02595">
    <property type="entry name" value="PEP_CTERM"/>
    <property type="match status" value="1"/>
</dbReference>
<name>A0A8F9TYB9_9BACT</name>
<accession>A0A8F9TYB9</accession>
<proteinExistence type="predicted"/>
<feature type="domain" description="Ice-binding protein C-terminal" evidence="3">
    <location>
        <begin position="233"/>
        <end position="257"/>
    </location>
</feature>
<keyword evidence="1" id="KW-1133">Transmembrane helix</keyword>
<organism evidence="4 5">
    <name type="scientific">Horticoccus luteus</name>
    <dbReference type="NCBI Taxonomy" id="2862869"/>
    <lineage>
        <taxon>Bacteria</taxon>
        <taxon>Pseudomonadati</taxon>
        <taxon>Verrucomicrobiota</taxon>
        <taxon>Opitutia</taxon>
        <taxon>Opitutales</taxon>
        <taxon>Opitutaceae</taxon>
        <taxon>Horticoccus</taxon>
    </lineage>
</organism>
<feature type="chain" id="PRO_5034756556" evidence="2">
    <location>
        <begin position="32"/>
        <end position="260"/>
    </location>
</feature>
<dbReference type="KEGG" id="ole:K0B96_06355"/>
<keyword evidence="5" id="KW-1185">Reference proteome</keyword>
<feature type="transmembrane region" description="Helical" evidence="1">
    <location>
        <begin position="237"/>
        <end position="254"/>
    </location>
</feature>
<gene>
    <name evidence="4" type="ORF">K0B96_06355</name>
</gene>
<evidence type="ECO:0000256" key="2">
    <source>
        <dbReference type="SAM" id="SignalP"/>
    </source>
</evidence>
<dbReference type="Proteomes" id="UP000825051">
    <property type="component" value="Chromosome"/>
</dbReference>
<dbReference type="AlphaFoldDB" id="A0A8F9TYB9"/>
<dbReference type="InterPro" id="IPR013424">
    <property type="entry name" value="Ice-binding_C"/>
</dbReference>
<evidence type="ECO:0000313" key="4">
    <source>
        <dbReference type="EMBL" id="QYM80232.1"/>
    </source>
</evidence>
<reference evidence="4" key="1">
    <citation type="submission" date="2021-08" db="EMBL/GenBank/DDBJ databases">
        <title>Genome of a novel bacterium of the phylum Verrucomicrobia, Oleiharenicola sp. KSB-15.</title>
        <authorList>
            <person name="Chung J.-H."/>
            <person name="Ahn J.-H."/>
            <person name="Yoon Y."/>
            <person name="Kim D.-Y."/>
            <person name="An S.-H."/>
            <person name="Park I."/>
            <person name="Yeon J."/>
        </authorList>
    </citation>
    <scope>NUCLEOTIDE SEQUENCE</scope>
    <source>
        <strain evidence="4">KSB-15</strain>
    </source>
</reference>
<evidence type="ECO:0000259" key="3">
    <source>
        <dbReference type="Pfam" id="PF07589"/>
    </source>
</evidence>
<sequence length="260" mass="26684">MSNCSRFLPLPSSLVLAALVAFGPLTPLASAAAVIWDTPTTLAGDTDVLTTGSLVAAFNLGVDGGTTTVNGVTFENALNPNYGSTTWAVGTGAGSLTFSGATLYSGDPFGVGSSPYSLLSAEYQTLLGSALWNDSFSGTQVAVTIGGLTPGQTYYVQFWSNDPRSYGVNRDTTFSAANGTTLEQNTGSGYGGLGQWVTGTFTADGTTQDIFATGTGSGSNATMINAYQLRTTAIPEPATTAMLAGAAVLGATFWRRRRRA</sequence>
<keyword evidence="1" id="KW-0812">Transmembrane</keyword>
<evidence type="ECO:0000313" key="5">
    <source>
        <dbReference type="Proteomes" id="UP000825051"/>
    </source>
</evidence>